<dbReference type="GO" id="GO:0031048">
    <property type="term" value="P:regulatory ncRNA-mediated heterochromatin formation"/>
    <property type="evidence" value="ECO:0007669"/>
    <property type="project" value="TreeGrafter"/>
</dbReference>
<proteinExistence type="predicted"/>
<evidence type="ECO:0000256" key="2">
    <source>
        <dbReference type="SAM" id="MobiDB-lite"/>
    </source>
</evidence>
<dbReference type="InterPro" id="IPR027417">
    <property type="entry name" value="P-loop_NTPase"/>
</dbReference>
<feature type="compositionally biased region" description="Polar residues" evidence="2">
    <location>
        <begin position="1170"/>
        <end position="1184"/>
    </location>
</feature>
<evidence type="ECO:0000259" key="4">
    <source>
        <dbReference type="Pfam" id="PF13087"/>
    </source>
</evidence>
<gene>
    <name evidence="6" type="ORF">FIE12Z_5963</name>
</gene>
<dbReference type="AlphaFoldDB" id="A0A395MQH9"/>
<feature type="compositionally biased region" description="Polar residues" evidence="2">
    <location>
        <begin position="1203"/>
        <end position="1213"/>
    </location>
</feature>
<feature type="region of interest" description="Disordered" evidence="2">
    <location>
        <begin position="993"/>
        <end position="1020"/>
    </location>
</feature>
<feature type="compositionally biased region" description="Basic and acidic residues" evidence="2">
    <location>
        <begin position="470"/>
        <end position="492"/>
    </location>
</feature>
<organism evidence="6 7">
    <name type="scientific">Fusarium flagelliforme</name>
    <dbReference type="NCBI Taxonomy" id="2675880"/>
    <lineage>
        <taxon>Eukaryota</taxon>
        <taxon>Fungi</taxon>
        <taxon>Dikarya</taxon>
        <taxon>Ascomycota</taxon>
        <taxon>Pezizomycotina</taxon>
        <taxon>Sordariomycetes</taxon>
        <taxon>Hypocreomycetidae</taxon>
        <taxon>Hypocreales</taxon>
        <taxon>Nectriaceae</taxon>
        <taxon>Fusarium</taxon>
        <taxon>Fusarium incarnatum-equiseti species complex</taxon>
    </lineage>
</organism>
<feature type="domain" description="ZNFX1" evidence="5">
    <location>
        <begin position="96"/>
        <end position="214"/>
    </location>
</feature>
<dbReference type="InterPro" id="IPR041679">
    <property type="entry name" value="DNA2/NAM7-like_C"/>
</dbReference>
<dbReference type="PANTHER" id="PTHR10887">
    <property type="entry name" value="DNA2/NAM7 HELICASE FAMILY"/>
    <property type="match status" value="1"/>
</dbReference>
<reference evidence="6 7" key="1">
    <citation type="journal article" date="2018" name="PLoS Pathog.">
        <title>Evolution of structural diversity of trichothecenes, a family of toxins produced by plant pathogenic and entomopathogenic fungi.</title>
        <authorList>
            <person name="Proctor R.H."/>
            <person name="McCormick S.P."/>
            <person name="Kim H.S."/>
            <person name="Cardoza R.E."/>
            <person name="Stanley A.M."/>
            <person name="Lindo L."/>
            <person name="Kelly A."/>
            <person name="Brown D.W."/>
            <person name="Lee T."/>
            <person name="Vaughan M.M."/>
            <person name="Alexander N.J."/>
            <person name="Busman M."/>
            <person name="Gutierrez S."/>
        </authorList>
    </citation>
    <scope>NUCLEOTIDE SEQUENCE [LARGE SCALE GENOMIC DNA]</scope>
    <source>
        <strain evidence="6 7">NRRL 13405</strain>
    </source>
</reference>
<evidence type="ECO:0000256" key="1">
    <source>
        <dbReference type="ARBA" id="ARBA00022806"/>
    </source>
</evidence>
<feature type="domain" description="DNA2/NAM7 helicase helicase" evidence="3">
    <location>
        <begin position="272"/>
        <end position="651"/>
    </location>
</feature>
<keyword evidence="1" id="KW-0378">Hydrolase</keyword>
<dbReference type="GO" id="GO:0031380">
    <property type="term" value="C:nuclear RNA-directed RNA polymerase complex"/>
    <property type="evidence" value="ECO:0007669"/>
    <property type="project" value="TreeGrafter"/>
</dbReference>
<evidence type="ECO:0000313" key="6">
    <source>
        <dbReference type="EMBL" id="RFN49815.1"/>
    </source>
</evidence>
<dbReference type="PANTHER" id="PTHR10887:SF341">
    <property type="entry name" value="NFX1-TYPE ZINC FINGER-CONTAINING PROTEIN 1"/>
    <property type="match status" value="1"/>
</dbReference>
<dbReference type="Pfam" id="PF13086">
    <property type="entry name" value="AAA_11"/>
    <property type="match status" value="1"/>
</dbReference>
<dbReference type="Pfam" id="PF25396">
    <property type="entry name" value="ZNFX1"/>
    <property type="match status" value="1"/>
</dbReference>
<evidence type="ECO:0000259" key="3">
    <source>
        <dbReference type="Pfam" id="PF13086"/>
    </source>
</evidence>
<evidence type="ECO:0000313" key="7">
    <source>
        <dbReference type="Proteomes" id="UP000265631"/>
    </source>
</evidence>
<keyword evidence="1" id="KW-0067">ATP-binding</keyword>
<dbReference type="InterPro" id="IPR057373">
    <property type="entry name" value="ZNFX1"/>
</dbReference>
<feature type="region of interest" description="Disordered" evidence="2">
    <location>
        <begin position="16"/>
        <end position="35"/>
    </location>
</feature>
<dbReference type="InterPro" id="IPR045055">
    <property type="entry name" value="DNA2/NAM7-like"/>
</dbReference>
<accession>A0A395MQH9</accession>
<dbReference type="EMBL" id="PXXK01000159">
    <property type="protein sequence ID" value="RFN49815.1"/>
    <property type="molecule type" value="Genomic_DNA"/>
</dbReference>
<dbReference type="Gene3D" id="3.40.50.300">
    <property type="entry name" value="P-loop containing nucleotide triphosphate hydrolases"/>
    <property type="match status" value="3"/>
</dbReference>
<dbReference type="InterPro" id="IPR047187">
    <property type="entry name" value="SF1_C_Upf1"/>
</dbReference>
<dbReference type="GO" id="GO:0004386">
    <property type="term" value="F:helicase activity"/>
    <property type="evidence" value="ECO:0007669"/>
    <property type="project" value="InterPro"/>
</dbReference>
<dbReference type="Pfam" id="PF13087">
    <property type="entry name" value="AAA_12"/>
    <property type="match status" value="1"/>
</dbReference>
<feature type="region of interest" description="Disordered" evidence="2">
    <location>
        <begin position="464"/>
        <end position="492"/>
    </location>
</feature>
<name>A0A395MQH9_9HYPO</name>
<dbReference type="CDD" id="cd18808">
    <property type="entry name" value="SF1_C_Upf1"/>
    <property type="match status" value="1"/>
</dbReference>
<comment type="caution">
    <text evidence="6">The sequence shown here is derived from an EMBL/GenBank/DDBJ whole genome shotgun (WGS) entry which is preliminary data.</text>
</comment>
<dbReference type="Proteomes" id="UP000265631">
    <property type="component" value="Unassembled WGS sequence"/>
</dbReference>
<dbReference type="SUPFAM" id="SSF52540">
    <property type="entry name" value="P-loop containing nucleoside triphosphate hydrolases"/>
    <property type="match status" value="1"/>
</dbReference>
<keyword evidence="1" id="KW-0347">Helicase</keyword>
<feature type="domain" description="DNA2/NAM7 helicase-like C-terminal" evidence="4">
    <location>
        <begin position="665"/>
        <end position="855"/>
    </location>
</feature>
<sequence>MGRRCEVPRDETIARHVQHRHRTNPESRHWSTSPELPQPEELMAIEPATLPQGPSQKENFDKQAYLEFHYVTSRFEGIELSRRAVQEFRERPLKQDSDDFHVYTQVHVQGYLLAKTGPACQVSFSTECSESKIVWHQSSRLAPGKLIALSPSSDNFKTQCFVAIVADRSILGGLEPDFEAGESENTPPRIQIFWASPDTAVIDPAVEMVMLETKSGFFESVRHAMVGLQHAAEFESKFDKYIIDGFKKECTAGYLTEDPELVVQIPDRAKDFDASQQEAFNRMTSREIAVIQGPPGTGKTFTSVVALESYVRTLKAGQGFQTIPPVIIAAQTNHALDQLLERCLSFEAVIARLGSRTENEAIKPRTIYNIRRDSKFAHGPTRSANRRLQQIQKDIGNLLEKCFPTELIAADEFLVEELITQNQYDSLKDEEYENAPIDRQDNDEAVDSIKQWLGVCLEPDETYVYRPPRGQREPHEDQSHAVDESKQESDKERLRGTFVPIKFHLTGSIPTGYANRDSLHSRAGKLLKDHQDLYDVNQTQRGMVYRYLRERFIDARAKRFPELIKAYQVACDENKIASWTRDAKMLTNEKIEILGCTTTGLTKYRGLIAALGPLILMVEEAAETREANITSALFPSLDQIVLVGDHQQLVPRADVRELNYEPYSMNVSLFERLVYLELPYAMLQVQRRMVPSIREVVNVFYHKLTDHPSVNDPKNRPSVPGMGDQSLRWFHHSWNEAQNADDFSYFNVTEANMIVCFVRYLIQNGVAPNRITMLSFYQGQVNLLLETLRRDSTLAAKNPTKEWSVKTVDGFQGEENDIIILSIVRSARPGFVQNQNRAVVALSRAKCGLYIFGNALNLLHGGTESYQTWSNVYDVFVGQGCFDDSLPVICEKHKNRTSISSIEDWDTIAGGGCTELCAGKCVEGHPCTLTCHPFEEADRICNHPCERTLGCGHQCSSLCGEPCICGICKRSTPGRPLREPQAQRAKGLQAAWGKANGRRTTTVNRNGRGGSVHRGSAHIGPSAFDRSAVRVNSHSNKPNMLLDQSAPAVEPTIQEPTSEQLMEGGYYAEGGLAQYHAQRTAAVTPYPGTSPLSLKWSPAKVSQKEQEVKRAVQQTSPCSTTITTAFRPTTMGVDGSRRYGPKMFSSHTTPAPSQTRKQVLLDAAAGKGLNGQQGTTTKSVATRSETSDDEDLISFDQHDEQQETNVESVATRSETSDGEDLISFD</sequence>
<dbReference type="STRING" id="2594813.A0A395MQH9"/>
<evidence type="ECO:0008006" key="8">
    <source>
        <dbReference type="Google" id="ProtNLM"/>
    </source>
</evidence>
<feature type="region of interest" description="Disordered" evidence="2">
    <location>
        <begin position="1166"/>
        <end position="1225"/>
    </location>
</feature>
<protein>
    <recommendedName>
        <fullName evidence="8">Helicase required for rnai-mediated heterochromatin assembly 1</fullName>
    </recommendedName>
</protein>
<feature type="compositionally biased region" description="Acidic residues" evidence="2">
    <location>
        <begin position="1216"/>
        <end position="1225"/>
    </location>
</feature>
<evidence type="ECO:0000259" key="5">
    <source>
        <dbReference type="Pfam" id="PF25396"/>
    </source>
</evidence>
<keyword evidence="7" id="KW-1185">Reference proteome</keyword>
<keyword evidence="1" id="KW-0547">Nucleotide-binding</keyword>
<dbReference type="InterPro" id="IPR041677">
    <property type="entry name" value="DNA2/NAM7_AAA_11"/>
</dbReference>